<keyword evidence="9" id="KW-1185">Reference proteome</keyword>
<evidence type="ECO:0000256" key="5">
    <source>
        <dbReference type="SAM" id="MobiDB-lite"/>
    </source>
</evidence>
<dbReference type="GO" id="GO:0016020">
    <property type="term" value="C:membrane"/>
    <property type="evidence" value="ECO:0007669"/>
    <property type="project" value="UniProtKB-SubCell"/>
</dbReference>
<dbReference type="PANTHER" id="PTHR37422:SF13">
    <property type="entry name" value="LIPOPOLYSACCHARIDE BIOSYNTHESIS PROTEIN PA4999-RELATED"/>
    <property type="match status" value="1"/>
</dbReference>
<gene>
    <name evidence="8" type="ORF">EV188_11137</name>
</gene>
<evidence type="ECO:0000256" key="4">
    <source>
        <dbReference type="ARBA" id="ARBA00023136"/>
    </source>
</evidence>
<feature type="transmembrane region" description="Helical" evidence="6">
    <location>
        <begin position="26"/>
        <end position="47"/>
    </location>
</feature>
<dbReference type="EMBL" id="SNYO01000011">
    <property type="protein sequence ID" value="TDQ48867.1"/>
    <property type="molecule type" value="Genomic_DNA"/>
</dbReference>
<feature type="transmembrane region" description="Helical" evidence="6">
    <location>
        <begin position="420"/>
        <end position="437"/>
    </location>
</feature>
<evidence type="ECO:0000313" key="8">
    <source>
        <dbReference type="EMBL" id="TDQ48867.1"/>
    </source>
</evidence>
<dbReference type="InterPro" id="IPR007016">
    <property type="entry name" value="O-antigen_ligase-rel_domated"/>
</dbReference>
<evidence type="ECO:0000259" key="7">
    <source>
        <dbReference type="Pfam" id="PF04932"/>
    </source>
</evidence>
<dbReference type="PANTHER" id="PTHR37422">
    <property type="entry name" value="TEICHURONIC ACID BIOSYNTHESIS PROTEIN TUAE"/>
    <property type="match status" value="1"/>
</dbReference>
<dbReference type="Proteomes" id="UP000295705">
    <property type="component" value="Unassembled WGS sequence"/>
</dbReference>
<feature type="region of interest" description="Disordered" evidence="5">
    <location>
        <begin position="461"/>
        <end position="480"/>
    </location>
</feature>
<protein>
    <submittedName>
        <fullName evidence="8">O-antigen ligase</fullName>
    </submittedName>
</protein>
<keyword evidence="4 6" id="KW-0472">Membrane</keyword>
<feature type="transmembrane region" description="Helical" evidence="6">
    <location>
        <begin position="443"/>
        <end position="460"/>
    </location>
</feature>
<dbReference type="Pfam" id="PF04932">
    <property type="entry name" value="Wzy_C"/>
    <property type="match status" value="1"/>
</dbReference>
<dbReference type="RefSeq" id="WP_133829353.1">
    <property type="nucleotide sequence ID" value="NZ_BAABHR010000021.1"/>
</dbReference>
<feature type="transmembrane region" description="Helical" evidence="6">
    <location>
        <begin position="129"/>
        <end position="148"/>
    </location>
</feature>
<evidence type="ECO:0000256" key="6">
    <source>
        <dbReference type="SAM" id="Phobius"/>
    </source>
</evidence>
<evidence type="ECO:0000256" key="3">
    <source>
        <dbReference type="ARBA" id="ARBA00022989"/>
    </source>
</evidence>
<comment type="subcellular location">
    <subcellularLocation>
        <location evidence="1">Membrane</location>
        <topology evidence="1">Multi-pass membrane protein</topology>
    </subcellularLocation>
</comment>
<keyword evidence="8" id="KW-0436">Ligase</keyword>
<evidence type="ECO:0000256" key="2">
    <source>
        <dbReference type="ARBA" id="ARBA00022692"/>
    </source>
</evidence>
<feature type="transmembrane region" description="Helical" evidence="6">
    <location>
        <begin position="59"/>
        <end position="76"/>
    </location>
</feature>
<keyword evidence="3 6" id="KW-1133">Transmembrane helix</keyword>
<feature type="transmembrane region" description="Helical" evidence="6">
    <location>
        <begin position="154"/>
        <end position="175"/>
    </location>
</feature>
<feature type="compositionally biased region" description="Low complexity" evidence="5">
    <location>
        <begin position="461"/>
        <end position="471"/>
    </location>
</feature>
<organism evidence="8 9">
    <name type="scientific">Actinomycetospora succinea</name>
    <dbReference type="NCBI Taxonomy" id="663603"/>
    <lineage>
        <taxon>Bacteria</taxon>
        <taxon>Bacillati</taxon>
        <taxon>Actinomycetota</taxon>
        <taxon>Actinomycetes</taxon>
        <taxon>Pseudonocardiales</taxon>
        <taxon>Pseudonocardiaceae</taxon>
        <taxon>Actinomycetospora</taxon>
    </lineage>
</organism>
<keyword evidence="2 6" id="KW-0812">Transmembrane</keyword>
<reference evidence="8 9" key="1">
    <citation type="submission" date="2019-03" db="EMBL/GenBank/DDBJ databases">
        <title>Genomic Encyclopedia of Type Strains, Phase IV (KMG-IV): sequencing the most valuable type-strain genomes for metagenomic binning, comparative biology and taxonomic classification.</title>
        <authorList>
            <person name="Goeker M."/>
        </authorList>
    </citation>
    <scope>NUCLEOTIDE SEQUENCE [LARGE SCALE GENOMIC DNA]</scope>
    <source>
        <strain evidence="8 9">DSM 45775</strain>
    </source>
</reference>
<dbReference type="AlphaFoldDB" id="A0A4V3D7R5"/>
<feature type="transmembrane region" description="Helical" evidence="6">
    <location>
        <begin position="392"/>
        <end position="413"/>
    </location>
</feature>
<name>A0A4V3D7R5_9PSEU</name>
<accession>A0A4V3D7R5</accession>
<feature type="transmembrane region" description="Helical" evidence="6">
    <location>
        <begin position="223"/>
        <end position="242"/>
    </location>
</feature>
<evidence type="ECO:0000256" key="1">
    <source>
        <dbReference type="ARBA" id="ARBA00004141"/>
    </source>
</evidence>
<feature type="transmembrane region" description="Helical" evidence="6">
    <location>
        <begin position="254"/>
        <end position="271"/>
    </location>
</feature>
<evidence type="ECO:0000313" key="9">
    <source>
        <dbReference type="Proteomes" id="UP000295705"/>
    </source>
</evidence>
<feature type="transmembrane region" description="Helical" evidence="6">
    <location>
        <begin position="96"/>
        <end position="122"/>
    </location>
</feature>
<dbReference type="InterPro" id="IPR051533">
    <property type="entry name" value="WaaL-like"/>
</dbReference>
<dbReference type="GO" id="GO:0016874">
    <property type="term" value="F:ligase activity"/>
    <property type="evidence" value="ECO:0007669"/>
    <property type="project" value="UniProtKB-KW"/>
</dbReference>
<feature type="transmembrane region" description="Helical" evidence="6">
    <location>
        <begin position="187"/>
        <end position="211"/>
    </location>
</feature>
<proteinExistence type="predicted"/>
<sequence>MSDLTSSNFRALNLPRTVSSRDRERWLSVLVTALWLVAASAVAVVLVGGLITVGGGPRMVKLALLAAAGVLALLALGRPQVGLYATVVLAVVDRTIAVGSGVVELSVIALALFAPAFVLAWAGRTAPGAVRGGLGLLLVGSALATLLATDSAGAAVGTARWFLVANAVLGGVAIASRDRAFLHRLVMVLLAMGVVAAGFAYLQSVGVYAFVGEPYDEVVDSTFGYYSNFANFEAVVVVLALGLLGNSVRSRRPLAALLPAAALVGGAYSLAVTQSRGALILVVVGATALVILRTRSLGSLITGLSTVVGLAWLALALLPAKDVADYQLRFATVQGGDTVRFQLQRGGWELLSSHPAGIGFDNFRLAARQGTVVADEALAHCHNLYAQLGLDLGWIGLTGFVVLVVGALVSAFAGRAGPSPLPAAFGATLLGLLAQGWNDYFFFEPGSLIVFAVVVLGASVPSASRPTSSRPTPEHTKVPS</sequence>
<dbReference type="OrthoDB" id="5057163at2"/>
<feature type="domain" description="O-antigen ligase-related" evidence="7">
    <location>
        <begin position="262"/>
        <end position="401"/>
    </location>
</feature>
<comment type="caution">
    <text evidence="8">The sequence shown here is derived from an EMBL/GenBank/DDBJ whole genome shotgun (WGS) entry which is preliminary data.</text>
</comment>
<feature type="transmembrane region" description="Helical" evidence="6">
    <location>
        <begin position="300"/>
        <end position="320"/>
    </location>
</feature>
<feature type="transmembrane region" description="Helical" evidence="6">
    <location>
        <begin position="277"/>
        <end position="293"/>
    </location>
</feature>